<reference evidence="1" key="1">
    <citation type="submission" date="2014-11" db="EMBL/GenBank/DDBJ databases">
        <authorList>
            <person name="Amaro Gonzalez C."/>
        </authorList>
    </citation>
    <scope>NUCLEOTIDE SEQUENCE</scope>
</reference>
<organism evidence="1">
    <name type="scientific">Anguilla anguilla</name>
    <name type="common">European freshwater eel</name>
    <name type="synonym">Muraena anguilla</name>
    <dbReference type="NCBI Taxonomy" id="7936"/>
    <lineage>
        <taxon>Eukaryota</taxon>
        <taxon>Metazoa</taxon>
        <taxon>Chordata</taxon>
        <taxon>Craniata</taxon>
        <taxon>Vertebrata</taxon>
        <taxon>Euteleostomi</taxon>
        <taxon>Actinopterygii</taxon>
        <taxon>Neopterygii</taxon>
        <taxon>Teleostei</taxon>
        <taxon>Anguilliformes</taxon>
        <taxon>Anguillidae</taxon>
        <taxon>Anguilla</taxon>
    </lineage>
</organism>
<sequence>MPVRIEMIISIKRKAGLIHTPARHRTKAEKT</sequence>
<protein>
    <submittedName>
        <fullName evidence="1">Uncharacterized protein</fullName>
    </submittedName>
</protein>
<reference evidence="1" key="2">
    <citation type="journal article" date="2015" name="Fish Shellfish Immunol.">
        <title>Early steps in the European eel (Anguilla anguilla)-Vibrio vulnificus interaction in the gills: Role of the RtxA13 toxin.</title>
        <authorList>
            <person name="Callol A."/>
            <person name="Pajuelo D."/>
            <person name="Ebbesson L."/>
            <person name="Teles M."/>
            <person name="MacKenzie S."/>
            <person name="Amaro C."/>
        </authorList>
    </citation>
    <scope>NUCLEOTIDE SEQUENCE</scope>
</reference>
<dbReference type="AlphaFoldDB" id="A0A0E9XPA7"/>
<evidence type="ECO:0000313" key="1">
    <source>
        <dbReference type="EMBL" id="JAI04583.1"/>
    </source>
</evidence>
<accession>A0A0E9XPA7</accession>
<proteinExistence type="predicted"/>
<name>A0A0E9XPA7_ANGAN</name>
<dbReference type="EMBL" id="GBXM01003995">
    <property type="protein sequence ID" value="JAI04583.1"/>
    <property type="molecule type" value="Transcribed_RNA"/>
</dbReference>